<protein>
    <recommendedName>
        <fullName evidence="3">Thymidylate synthase</fullName>
    </recommendedName>
</protein>
<dbReference type="eggNOG" id="ENOG5030RI7">
    <property type="taxonomic scope" value="Bacteria"/>
</dbReference>
<reference evidence="1" key="1">
    <citation type="journal article" date="2014" name="Genome Announc.">
        <title>Draft Genome Sequences of Marine Flavobacterium Nonlabens Strains NR17, NR24, NR27, NR32, NR33, and Ara13.</title>
        <authorList>
            <person name="Nakanishi M."/>
            <person name="Meirelles P."/>
            <person name="Suzuki R."/>
            <person name="Takatani N."/>
            <person name="Mino S."/>
            <person name="Suda W."/>
            <person name="Oshima K."/>
            <person name="Hattori M."/>
            <person name="Ohkuma M."/>
            <person name="Hosokawa M."/>
            <person name="Miyashita K."/>
            <person name="Thompson F.L."/>
            <person name="Niwa A."/>
            <person name="Sawabe T."/>
            <person name="Sawabe T."/>
        </authorList>
    </citation>
    <scope>NUCLEOTIDE SEQUENCE [LARGE SCALE GENOMIC DNA]</scope>
    <source>
        <strain evidence="1">JCM 19294</strain>
    </source>
</reference>
<name>A0A090PZX3_9FLAO</name>
<evidence type="ECO:0000313" key="2">
    <source>
        <dbReference type="Proteomes" id="UP000029221"/>
    </source>
</evidence>
<dbReference type="Proteomes" id="UP000029221">
    <property type="component" value="Unassembled WGS sequence"/>
</dbReference>
<evidence type="ECO:0008006" key="3">
    <source>
        <dbReference type="Google" id="ProtNLM"/>
    </source>
</evidence>
<dbReference type="SUPFAM" id="SSF52091">
    <property type="entry name" value="SpoIIaa-like"/>
    <property type="match status" value="1"/>
</dbReference>
<dbReference type="RefSeq" id="WP_042275939.1">
    <property type="nucleotide sequence ID" value="NZ_BBML01000001.1"/>
</dbReference>
<sequence length="133" mass="15166">MTSTNYFKKYEYPNAELLCYDNYVIGKVHEGATVDTELAMRMLTDVNESYKDKKVIFISNRKFGYSVDPKVYKLVNPKKLIGIAIVGHTKEQKIQATIEQTLYSGSFGFFDSLDKAIAWAHSFFPELRNSSTG</sequence>
<comment type="caution">
    <text evidence="1">The sequence shown here is derived from an EMBL/GenBank/DDBJ whole genome shotgun (WGS) entry which is preliminary data.</text>
</comment>
<proteinExistence type="predicted"/>
<organism evidence="1 2">
    <name type="scientific">Nonlabens tegetincola</name>
    <dbReference type="NCBI Taxonomy" id="323273"/>
    <lineage>
        <taxon>Bacteria</taxon>
        <taxon>Pseudomonadati</taxon>
        <taxon>Bacteroidota</taxon>
        <taxon>Flavobacteriia</taxon>
        <taxon>Flavobacteriales</taxon>
        <taxon>Flavobacteriaceae</taxon>
        <taxon>Nonlabens</taxon>
    </lineage>
</organism>
<dbReference type="STRING" id="319236.BST91_00430"/>
<dbReference type="AlphaFoldDB" id="A0A090PZX3"/>
<evidence type="ECO:0000313" key="1">
    <source>
        <dbReference type="EMBL" id="GAK95447.1"/>
    </source>
</evidence>
<dbReference type="EMBL" id="BBML01000001">
    <property type="protein sequence ID" value="GAK95447.1"/>
    <property type="molecule type" value="Genomic_DNA"/>
</dbReference>
<accession>A0A090PZX3</accession>
<dbReference type="InterPro" id="IPR036513">
    <property type="entry name" value="STAS_dom_sf"/>
</dbReference>
<gene>
    <name evidence="1" type="ORF">JCM19294_2229</name>
</gene>
<keyword evidence="2" id="KW-1185">Reference proteome</keyword>